<dbReference type="PANTHER" id="PTHR33146:SF26">
    <property type="entry name" value="ENDONUCLEASE 4"/>
    <property type="match status" value="1"/>
</dbReference>
<dbReference type="Gene3D" id="1.10.575.10">
    <property type="entry name" value="P1 Nuclease"/>
    <property type="match status" value="1"/>
</dbReference>
<keyword evidence="3" id="KW-0255">Endonuclease</keyword>
<name>A0ABX0WI83_9RHOO</name>
<keyword evidence="5" id="KW-1015">Disulfide bond</keyword>
<dbReference type="InterPro" id="IPR003154">
    <property type="entry name" value="S1/P1nuclease"/>
</dbReference>
<evidence type="ECO:0000256" key="3">
    <source>
        <dbReference type="ARBA" id="ARBA00022759"/>
    </source>
</evidence>
<organism evidence="8 9">
    <name type="scientific">Rhodocyclus gracilis</name>
    <dbReference type="NCBI Taxonomy" id="2929842"/>
    <lineage>
        <taxon>Bacteria</taxon>
        <taxon>Pseudomonadati</taxon>
        <taxon>Pseudomonadota</taxon>
        <taxon>Betaproteobacteria</taxon>
        <taxon>Rhodocyclales</taxon>
        <taxon>Rhodocyclaceae</taxon>
        <taxon>Rhodocyclus</taxon>
    </lineage>
</organism>
<dbReference type="Pfam" id="PF02265">
    <property type="entry name" value="S1-P1_nuclease"/>
    <property type="match status" value="1"/>
</dbReference>
<dbReference type="InterPro" id="IPR008947">
    <property type="entry name" value="PLipase_C/P1_nuclease_dom_sf"/>
</dbReference>
<keyword evidence="1" id="KW-0540">Nuclease</keyword>
<reference evidence="9" key="1">
    <citation type="submission" date="2020-03" db="EMBL/GenBank/DDBJ databases">
        <title>Whole-genome sequence of the purple nonsulfur bacterium Rhodocyclus tenuis DSM112.</title>
        <authorList>
            <person name="Kyndt J.A."/>
            <person name="Meyer T.E."/>
        </authorList>
    </citation>
    <scope>NUCLEOTIDE SEQUENCE [LARGE SCALE GENOMIC DNA]</scope>
    <source>
        <strain evidence="9">DSM 112</strain>
    </source>
</reference>
<keyword evidence="2" id="KW-0479">Metal-binding</keyword>
<gene>
    <name evidence="8" type="ORF">HCX48_03900</name>
</gene>
<accession>A0ABX0WI83</accession>
<evidence type="ECO:0000256" key="1">
    <source>
        <dbReference type="ARBA" id="ARBA00022722"/>
    </source>
</evidence>
<evidence type="ECO:0000256" key="2">
    <source>
        <dbReference type="ARBA" id="ARBA00022723"/>
    </source>
</evidence>
<feature type="signal peptide" evidence="7">
    <location>
        <begin position="1"/>
        <end position="21"/>
    </location>
</feature>
<keyword evidence="9" id="KW-1185">Reference proteome</keyword>
<dbReference type="PANTHER" id="PTHR33146">
    <property type="entry name" value="ENDONUCLEASE 4"/>
    <property type="match status" value="1"/>
</dbReference>
<keyword evidence="7" id="KW-0732">Signal</keyword>
<dbReference type="EMBL" id="JAATWB010000002">
    <property type="protein sequence ID" value="NJA88365.1"/>
    <property type="molecule type" value="Genomic_DNA"/>
</dbReference>
<dbReference type="SUPFAM" id="SSF48537">
    <property type="entry name" value="Phospholipase C/P1 nuclease"/>
    <property type="match status" value="1"/>
</dbReference>
<keyword evidence="4" id="KW-0378">Hydrolase</keyword>
<evidence type="ECO:0000256" key="4">
    <source>
        <dbReference type="ARBA" id="ARBA00022801"/>
    </source>
</evidence>
<keyword evidence="6" id="KW-0325">Glycoprotein</keyword>
<evidence type="ECO:0000313" key="9">
    <source>
        <dbReference type="Proteomes" id="UP000720344"/>
    </source>
</evidence>
<feature type="chain" id="PRO_5046678557" evidence="7">
    <location>
        <begin position="22"/>
        <end position="306"/>
    </location>
</feature>
<dbReference type="Proteomes" id="UP000720344">
    <property type="component" value="Unassembled WGS sequence"/>
</dbReference>
<dbReference type="CDD" id="cd11010">
    <property type="entry name" value="S1-P1_nuclease"/>
    <property type="match status" value="1"/>
</dbReference>
<evidence type="ECO:0000256" key="7">
    <source>
        <dbReference type="SAM" id="SignalP"/>
    </source>
</evidence>
<sequence length="306" mass="33630">MQALGLLLLLGGLASAAPAQAWNATGHRLIAEIAWQSLDPATRSKIDHLLQAHPDYARWQGRGEQETRDESAFVEASTWADEIRHDPRFAGSEGGTTGDTPVLPGFPDMAAHRDWHFIDRPTNLLANQEGQHGQLDEQLPRLSATLGNNAEGEASRAWALVWLLHLVGDAHQPLHVGCRIDQDGNSDEGGNAVKVSLAYANRPRVTSLHAYWDDLPGTNALRGDALVREASRLRVANPPPAPAGNFKTWLNESYRLARDAGYPQGEGSPLLIDSDFNRRAQGIAQQRLSWAGYRLASMLRELLRRD</sequence>
<evidence type="ECO:0000313" key="8">
    <source>
        <dbReference type="EMBL" id="NJA88365.1"/>
    </source>
</evidence>
<comment type="caution">
    <text evidence="8">The sequence shown here is derived from an EMBL/GenBank/DDBJ whole genome shotgun (WGS) entry which is preliminary data.</text>
</comment>
<evidence type="ECO:0000256" key="6">
    <source>
        <dbReference type="ARBA" id="ARBA00023180"/>
    </source>
</evidence>
<evidence type="ECO:0000256" key="5">
    <source>
        <dbReference type="ARBA" id="ARBA00023157"/>
    </source>
</evidence>
<protein>
    <submittedName>
        <fullName evidence="8">S1/P1 nuclease</fullName>
    </submittedName>
</protein>
<proteinExistence type="predicted"/>